<dbReference type="Proteomes" id="UP001293593">
    <property type="component" value="Unassembled WGS sequence"/>
</dbReference>
<organism evidence="2 3">
    <name type="scientific">Acacia crassicarpa</name>
    <name type="common">northern wattle</name>
    <dbReference type="NCBI Taxonomy" id="499986"/>
    <lineage>
        <taxon>Eukaryota</taxon>
        <taxon>Viridiplantae</taxon>
        <taxon>Streptophyta</taxon>
        <taxon>Embryophyta</taxon>
        <taxon>Tracheophyta</taxon>
        <taxon>Spermatophyta</taxon>
        <taxon>Magnoliopsida</taxon>
        <taxon>eudicotyledons</taxon>
        <taxon>Gunneridae</taxon>
        <taxon>Pentapetalae</taxon>
        <taxon>rosids</taxon>
        <taxon>fabids</taxon>
        <taxon>Fabales</taxon>
        <taxon>Fabaceae</taxon>
        <taxon>Caesalpinioideae</taxon>
        <taxon>mimosoid clade</taxon>
        <taxon>Acacieae</taxon>
        <taxon>Acacia</taxon>
    </lineage>
</organism>
<feature type="region of interest" description="Disordered" evidence="1">
    <location>
        <begin position="506"/>
        <end position="528"/>
    </location>
</feature>
<feature type="compositionally biased region" description="Basic and acidic residues" evidence="1">
    <location>
        <begin position="12"/>
        <end position="25"/>
    </location>
</feature>
<gene>
    <name evidence="2" type="ORF">QN277_020328</name>
</gene>
<feature type="compositionally biased region" description="Polar residues" evidence="1">
    <location>
        <begin position="397"/>
        <end position="408"/>
    </location>
</feature>
<evidence type="ECO:0000313" key="3">
    <source>
        <dbReference type="Proteomes" id="UP001293593"/>
    </source>
</evidence>
<feature type="compositionally biased region" description="Polar residues" evidence="1">
    <location>
        <begin position="1"/>
        <end position="11"/>
    </location>
</feature>
<feature type="region of interest" description="Disordered" evidence="1">
    <location>
        <begin position="90"/>
        <end position="152"/>
    </location>
</feature>
<dbReference type="PANTHER" id="PTHR36380:SF1">
    <property type="entry name" value="OS01G0755100 PROTEIN"/>
    <property type="match status" value="1"/>
</dbReference>
<comment type="caution">
    <text evidence="2">The sequence shown here is derived from an EMBL/GenBank/DDBJ whole genome shotgun (WGS) entry which is preliminary data.</text>
</comment>
<feature type="region of interest" description="Disordered" evidence="1">
    <location>
        <begin position="273"/>
        <end position="308"/>
    </location>
</feature>
<dbReference type="AlphaFoldDB" id="A0AAE1KER0"/>
<evidence type="ECO:0000313" key="2">
    <source>
        <dbReference type="EMBL" id="KAK4271670.1"/>
    </source>
</evidence>
<evidence type="ECO:0000256" key="1">
    <source>
        <dbReference type="SAM" id="MobiDB-lite"/>
    </source>
</evidence>
<sequence>MADQQQKTSSADSKEGTSQKEEDIGKEFLSSWKSISMTDDDAMDFNFDSVTKGKKKTFNFGKLDMDFNLDGEFDKISSFKMDMSDLDFSCSPKKPSKSKENKGDISDLDFSCSPKKPAKSSENKVGDMSGLDLSCSPNKSTKAKENKGGGCSGAKEGRGHSFDFNFDFNEMDSFNLDSSLLKGDKASTLDLTKKGVTSHKIDSEVAKEPETNNNEHVHASNVPMILKPLSSETVETSKVGMMVGDQKDLDFIQGDSAPKALSSGKLDMLVEARSSTLSTEEKDQKREIPMKRHTSESISEDIHNPPSQSIDHIVSNQDSITGHTEFHTLGTRIITGSGGKQSVINNKATYVDPDGVKSPLEISSTLEMKNLESVNEEDNAFGSNNQVEDTNDPHPVNNDSSFENNTSEDVSKKVLLDNEIKENQSSTSEGHLATASSGSSKPVVDEEMLMKDREIKGMQSKFFCKTGESVPLKQNSLTFGKKEISFDYKKTGDMHLGSMTKARESFKSDDSGCGTRLVSDSTPPTTKSVRDELVSIDGKHDIKIPSNAMKGIISDGTQSGGKLAETKQPILKEVKKSKITLLETSMSSKDVHILSSHVHPSCLTEKTARHANKVPVNLQAQNSDKELLKNLRVTGEENKLSSIKAFKIGGFKTAKGVETDKALPTPIRQKETESPANSENMKMRGITAAKIDNLIDSSANQKPATPFLKRKNTNEVSEADLAPLRSLKRLHHSPSEIRNSKGCAEKVVGKVESRSNSLLCNIPTLELPRPPEINLVEVKLPTSALVVDNSNVEKAEAYTKELEDICNMLKKKHEEAKELIVRAVVNNNNLLMLNHPIYEEKFRKVQKLALHLMSKEIQT</sequence>
<protein>
    <submittedName>
        <fullName evidence="2">Uncharacterized protein</fullName>
    </submittedName>
</protein>
<feature type="region of interest" description="Disordered" evidence="1">
    <location>
        <begin position="422"/>
        <end position="445"/>
    </location>
</feature>
<dbReference type="EMBL" id="JAWXYG010000005">
    <property type="protein sequence ID" value="KAK4271670.1"/>
    <property type="molecule type" value="Genomic_DNA"/>
</dbReference>
<feature type="region of interest" description="Disordered" evidence="1">
    <location>
        <begin position="380"/>
        <end position="410"/>
    </location>
</feature>
<reference evidence="2" key="1">
    <citation type="submission" date="2023-10" db="EMBL/GenBank/DDBJ databases">
        <title>Chromosome-level genome of the transformable northern wattle, Acacia crassicarpa.</title>
        <authorList>
            <person name="Massaro I."/>
            <person name="Sinha N.R."/>
            <person name="Poethig S."/>
            <person name="Leichty A.R."/>
        </authorList>
    </citation>
    <scope>NUCLEOTIDE SEQUENCE</scope>
    <source>
        <strain evidence="2">Acra3RX</strain>
        <tissue evidence="2">Leaf</tissue>
    </source>
</reference>
<feature type="compositionally biased region" description="Polar residues" evidence="1">
    <location>
        <begin position="423"/>
        <end position="440"/>
    </location>
</feature>
<feature type="compositionally biased region" description="Basic and acidic residues" evidence="1">
    <location>
        <begin position="279"/>
        <end position="303"/>
    </location>
</feature>
<dbReference type="PANTHER" id="PTHR36380">
    <property type="entry name" value="BNAA03G58330D PROTEIN"/>
    <property type="match status" value="1"/>
</dbReference>
<accession>A0AAE1KER0</accession>
<dbReference type="InterPro" id="IPR038777">
    <property type="entry name" value="At4g18490-like"/>
</dbReference>
<feature type="region of interest" description="Disordered" evidence="1">
    <location>
        <begin position="1"/>
        <end position="25"/>
    </location>
</feature>
<feature type="compositionally biased region" description="Polar residues" evidence="1">
    <location>
        <begin position="518"/>
        <end position="527"/>
    </location>
</feature>
<proteinExistence type="predicted"/>
<keyword evidence="3" id="KW-1185">Reference proteome</keyword>
<name>A0AAE1KER0_9FABA</name>